<dbReference type="SUPFAM" id="SSF51735">
    <property type="entry name" value="NAD(P)-binding Rossmann-fold domains"/>
    <property type="match status" value="1"/>
</dbReference>
<dbReference type="KEGG" id="nso:NIASO_06535"/>
<dbReference type="Pfam" id="PF04321">
    <property type="entry name" value="RmlD_sub_bind"/>
    <property type="match status" value="1"/>
</dbReference>
<reference evidence="8 9" key="1">
    <citation type="submission" date="2013-12" db="EMBL/GenBank/DDBJ databases">
        <authorList>
            <consortium name="DOE Joint Genome Institute"/>
            <person name="Eisen J."/>
            <person name="Huntemann M."/>
            <person name="Han J."/>
            <person name="Chen A."/>
            <person name="Kyrpides N."/>
            <person name="Mavromatis K."/>
            <person name="Markowitz V."/>
            <person name="Palaniappan K."/>
            <person name="Ivanova N."/>
            <person name="Schaumberg A."/>
            <person name="Pati A."/>
            <person name="Liolios K."/>
            <person name="Nordberg H.P."/>
            <person name="Cantor M.N."/>
            <person name="Hua S.X."/>
            <person name="Woyke T."/>
        </authorList>
    </citation>
    <scope>NUCLEOTIDE SEQUENCE [LARGE SCALE GENOMIC DNA]</scope>
    <source>
        <strain evidence="9">DSM 19437</strain>
    </source>
</reference>
<protein>
    <recommendedName>
        <fullName evidence="4 6">dTDP-4-dehydrorhamnose reductase</fullName>
        <ecNumber evidence="3 6">1.1.1.133</ecNumber>
    </recommendedName>
</protein>
<evidence type="ECO:0000313" key="9">
    <source>
        <dbReference type="Proteomes" id="UP000003586"/>
    </source>
</evidence>
<gene>
    <name evidence="8" type="ORF">NIASO_06535</name>
</gene>
<dbReference type="Gene3D" id="3.40.50.720">
    <property type="entry name" value="NAD(P)-binding Rossmann-like Domain"/>
    <property type="match status" value="1"/>
</dbReference>
<dbReference type="UniPathway" id="UPA00124"/>
<dbReference type="GO" id="GO:0005829">
    <property type="term" value="C:cytosol"/>
    <property type="evidence" value="ECO:0007669"/>
    <property type="project" value="TreeGrafter"/>
</dbReference>
<evidence type="ECO:0000256" key="6">
    <source>
        <dbReference type="RuleBase" id="RU364082"/>
    </source>
</evidence>
<dbReference type="STRING" id="929713.NIASO_06535"/>
<evidence type="ECO:0000313" key="8">
    <source>
        <dbReference type="EMBL" id="AHF14909.1"/>
    </source>
</evidence>
<dbReference type="HOGENOM" id="CLU_045518_2_1_10"/>
<accession>W0F0D1</accession>
<dbReference type="InterPro" id="IPR029903">
    <property type="entry name" value="RmlD-like-bd"/>
</dbReference>
<comment type="pathway">
    <text evidence="1 6">Carbohydrate biosynthesis; dTDP-L-rhamnose biosynthesis.</text>
</comment>
<name>W0F0D1_9BACT</name>
<dbReference type="PANTHER" id="PTHR10491">
    <property type="entry name" value="DTDP-4-DEHYDRORHAMNOSE REDUCTASE"/>
    <property type="match status" value="1"/>
</dbReference>
<comment type="function">
    <text evidence="6">Catalyzes the reduction of dTDP-6-deoxy-L-lyxo-4-hexulose to yield dTDP-L-rhamnose.</text>
</comment>
<evidence type="ECO:0000256" key="3">
    <source>
        <dbReference type="ARBA" id="ARBA00012929"/>
    </source>
</evidence>
<evidence type="ECO:0000256" key="2">
    <source>
        <dbReference type="ARBA" id="ARBA00010944"/>
    </source>
</evidence>
<feature type="domain" description="RmlD-like substrate binding" evidence="7">
    <location>
        <begin position="1"/>
        <end position="293"/>
    </location>
</feature>
<evidence type="ECO:0000259" key="7">
    <source>
        <dbReference type="Pfam" id="PF04321"/>
    </source>
</evidence>
<dbReference type="Proteomes" id="UP000003586">
    <property type="component" value="Chromosome"/>
</dbReference>
<comment type="catalytic activity">
    <reaction evidence="5">
        <text>dTDP-beta-L-rhamnose + NADP(+) = dTDP-4-dehydro-beta-L-rhamnose + NADPH + H(+)</text>
        <dbReference type="Rhea" id="RHEA:21796"/>
        <dbReference type="ChEBI" id="CHEBI:15378"/>
        <dbReference type="ChEBI" id="CHEBI:57510"/>
        <dbReference type="ChEBI" id="CHEBI:57783"/>
        <dbReference type="ChEBI" id="CHEBI:58349"/>
        <dbReference type="ChEBI" id="CHEBI:62830"/>
        <dbReference type="EC" id="1.1.1.133"/>
    </reaction>
</comment>
<dbReference type="InterPro" id="IPR036291">
    <property type="entry name" value="NAD(P)-bd_dom_sf"/>
</dbReference>
<keyword evidence="6" id="KW-0560">Oxidoreductase</keyword>
<dbReference type="OrthoDB" id="9803892at2"/>
<dbReference type="AlphaFoldDB" id="W0F0D1"/>
<sequence length="295" mass="32963">MKVLVTGANGLVGSYVIKQLLEAGYEVYASSKNADLSSFAGERYHFRQMDFIDPYAVLEVFESIRPEVVVHSGAMSKPDDCERNQADAYETNVAGTVQLLLNAADHKSFFIFLSTDFIFNGETGMHKEEDATSPLSYYGRTKQEAEEAVREYGHDWSIVRTVFVYGKPLYGRNCFLTMLAGKLRKNEPFRVVNDQERTPTYVADLAKGVIAIIEKRATGIFHLSGSDVFTPYQMAMQVAKFMGIAQHRLEPVSSAELNELARRPLKSGLDISKARAVLGYEPVSFEEGLRKTLGE</sequence>
<dbReference type="GO" id="GO:0019305">
    <property type="term" value="P:dTDP-rhamnose biosynthetic process"/>
    <property type="evidence" value="ECO:0007669"/>
    <property type="project" value="UniProtKB-UniPathway"/>
</dbReference>
<comment type="similarity">
    <text evidence="2 6">Belongs to the dTDP-4-dehydrorhamnose reductase family.</text>
</comment>
<evidence type="ECO:0000256" key="5">
    <source>
        <dbReference type="ARBA" id="ARBA00048200"/>
    </source>
</evidence>
<dbReference type="EC" id="1.1.1.133" evidence="3 6"/>
<dbReference type="eggNOG" id="COG1091">
    <property type="taxonomic scope" value="Bacteria"/>
</dbReference>
<dbReference type="InterPro" id="IPR005913">
    <property type="entry name" value="dTDP_dehydrorham_reduct"/>
</dbReference>
<proteinExistence type="inferred from homology"/>
<organism evidence="8 9">
    <name type="scientific">Niabella soli DSM 19437</name>
    <dbReference type="NCBI Taxonomy" id="929713"/>
    <lineage>
        <taxon>Bacteria</taxon>
        <taxon>Pseudomonadati</taxon>
        <taxon>Bacteroidota</taxon>
        <taxon>Chitinophagia</taxon>
        <taxon>Chitinophagales</taxon>
        <taxon>Chitinophagaceae</taxon>
        <taxon>Niabella</taxon>
    </lineage>
</organism>
<dbReference type="CDD" id="cd05254">
    <property type="entry name" value="dTDP_HR_like_SDR_e"/>
    <property type="match status" value="1"/>
</dbReference>
<evidence type="ECO:0000256" key="4">
    <source>
        <dbReference type="ARBA" id="ARBA00017099"/>
    </source>
</evidence>
<evidence type="ECO:0000256" key="1">
    <source>
        <dbReference type="ARBA" id="ARBA00004781"/>
    </source>
</evidence>
<keyword evidence="6" id="KW-0521">NADP</keyword>
<dbReference type="EMBL" id="CP007035">
    <property type="protein sequence ID" value="AHF14909.1"/>
    <property type="molecule type" value="Genomic_DNA"/>
</dbReference>
<dbReference type="PANTHER" id="PTHR10491:SF4">
    <property type="entry name" value="METHIONINE ADENOSYLTRANSFERASE 2 SUBUNIT BETA"/>
    <property type="match status" value="1"/>
</dbReference>
<keyword evidence="9" id="KW-1185">Reference proteome</keyword>
<dbReference type="RefSeq" id="WP_008585206.1">
    <property type="nucleotide sequence ID" value="NZ_CP007035.1"/>
</dbReference>
<dbReference type="GO" id="GO:0008831">
    <property type="term" value="F:dTDP-4-dehydrorhamnose reductase activity"/>
    <property type="evidence" value="ECO:0007669"/>
    <property type="project" value="UniProtKB-EC"/>
</dbReference>